<keyword evidence="2" id="KW-1185">Reference proteome</keyword>
<organism evidence="1 2">
    <name type="scientific">Racocetra persica</name>
    <dbReference type="NCBI Taxonomy" id="160502"/>
    <lineage>
        <taxon>Eukaryota</taxon>
        <taxon>Fungi</taxon>
        <taxon>Fungi incertae sedis</taxon>
        <taxon>Mucoromycota</taxon>
        <taxon>Glomeromycotina</taxon>
        <taxon>Glomeromycetes</taxon>
        <taxon>Diversisporales</taxon>
        <taxon>Gigasporaceae</taxon>
        <taxon>Racocetra</taxon>
    </lineage>
</organism>
<protein>
    <submittedName>
        <fullName evidence="1">31009_t:CDS:1</fullName>
    </submittedName>
</protein>
<dbReference type="EMBL" id="CAJVQC010001047">
    <property type="protein sequence ID" value="CAG8486320.1"/>
    <property type="molecule type" value="Genomic_DNA"/>
</dbReference>
<reference evidence="1" key="1">
    <citation type="submission" date="2021-06" db="EMBL/GenBank/DDBJ databases">
        <authorList>
            <person name="Kallberg Y."/>
            <person name="Tangrot J."/>
            <person name="Rosling A."/>
        </authorList>
    </citation>
    <scope>NUCLEOTIDE SEQUENCE</scope>
    <source>
        <strain evidence="1">MA461A</strain>
    </source>
</reference>
<dbReference type="Proteomes" id="UP000789920">
    <property type="component" value="Unassembled WGS sequence"/>
</dbReference>
<evidence type="ECO:0000313" key="2">
    <source>
        <dbReference type="Proteomes" id="UP000789920"/>
    </source>
</evidence>
<evidence type="ECO:0000313" key="1">
    <source>
        <dbReference type="EMBL" id="CAG8486320.1"/>
    </source>
</evidence>
<feature type="non-terminal residue" evidence="1">
    <location>
        <position position="1"/>
    </location>
</feature>
<gene>
    <name evidence="1" type="ORF">RPERSI_LOCUS1198</name>
</gene>
<comment type="caution">
    <text evidence="1">The sequence shown here is derived from an EMBL/GenBank/DDBJ whole genome shotgun (WGS) entry which is preliminary data.</text>
</comment>
<sequence length="383" mass="44536">IMTTSASFSIKRKRIHNTIINCKRCGFKRRHKDTNASYCIYCDLLLQMPSSDNILIDDFIKKTFTVPGVSNRYKRLQFAPFDQFINIKYLAEGGFSKIYRGIWKDGPFTSWYSKKKRFHRHKNCSIVLKSLKNSKHISTDFFNELEIYNKCVNSTRYDGEHIIKFFGMTQDPQTGNFMIITEFVKNGDLHNFLMKNINTLSWLKRLEILKSDFGISMPANGLSDNSEIYGIIPYIAPEVFKNGRFTTASDVYSLGMIIWELTSGYRPFSDRVHDEDLILDILNGLRPKIIDNTPQLFIDLMMTCWNADQSKRPTTDKLLSHICNALYENKFNFLEIPRFELFQKINSQSIYTSRPLSFLIKTALILQKKQSNSLDNVTGMKII</sequence>
<proteinExistence type="predicted"/>
<name>A0ACA9KPS0_9GLOM</name>
<accession>A0ACA9KPS0</accession>